<dbReference type="GO" id="GO:0019290">
    <property type="term" value="P:siderophore biosynthetic process"/>
    <property type="evidence" value="ECO:0007669"/>
    <property type="project" value="InterPro"/>
</dbReference>
<evidence type="ECO:0000313" key="6">
    <source>
        <dbReference type="EMBL" id="PRW64190.1"/>
    </source>
</evidence>
<evidence type="ECO:0000313" key="7">
    <source>
        <dbReference type="Proteomes" id="UP000239352"/>
    </source>
</evidence>
<feature type="region of interest" description="Disordered" evidence="3">
    <location>
        <begin position="1"/>
        <end position="23"/>
    </location>
</feature>
<feature type="domain" description="Aerobactin siderophore biosynthesis IucA/IucC-like C-terminal" evidence="5">
    <location>
        <begin position="478"/>
        <end position="636"/>
    </location>
</feature>
<protein>
    <submittedName>
        <fullName evidence="6">IucA/IucC family siderophore biosynthesis protein</fullName>
    </submittedName>
</protein>
<reference evidence="6 7" key="1">
    <citation type="submission" date="2018-03" db="EMBL/GenBank/DDBJ databases">
        <title>Actinopolyspora mortivallis from Sahara, screening for active biomolecules.</title>
        <authorList>
            <person name="Selama O."/>
            <person name="Wellington E.M.H."/>
            <person name="Hacene H."/>
        </authorList>
    </citation>
    <scope>NUCLEOTIDE SEQUENCE [LARGE SCALE GENOMIC DNA]</scope>
    <source>
        <strain evidence="6 7">M5A</strain>
    </source>
</reference>
<proteinExistence type="inferred from homology"/>
<dbReference type="PANTHER" id="PTHR34384:SF5">
    <property type="entry name" value="L-2,3-DIAMINOPROPANOATE--CITRATE LIGASE"/>
    <property type="match status" value="1"/>
</dbReference>
<name>A0A2T0GYM9_ACTMO</name>
<sequence>MTGVSGDGDHAAPNEHEVAVGRRLEEHEPELARRWWSALPRARADTCRAFLEALLGERTPVVRGRRRSVRWPPRRFDVESPVELAAYFGDRVGTVELVRLSGGSLGALWQGGPGTGRMSEPVLVTEDGVLPVRRPDGLVRLLRDSDTTARWDAVGVELVDSACNLALSRVLVERGRRRCPPQEWDGIDPLSVFGPAENTAVELDALTAEGHGLHPCGKVRLGFEPEDCLNYAPEGGRRVALAFVAVRGELLASTADHGGRSVGELVGEHFPRVHGLAVRELRERGEDPGAYALVPVHPWQLRVAVPRHYREEVESGGLVPLERPRLPCRPTLSLRTLVTVLPGRHGRRLTVKTSLDVLLTSTRRTMSAGTTRDGPATSVLLRELLAREPVAAGRVDTVADLAGVAFAASGAEEGSPRGRGLSALLREDPADRLGEGDRLVPVSALRACSPVSGRVLAADLVDHLATCDRVSGAEAARRFLRGYGELLFAATLPLLSRHGVALEAHMQNTLLVLRDGRPARLLLRDFAGMRVYRGRMSPAVREGFARRARVTVAEGVRQLHEKLFHSVVWANLAEVVRLLGDSHALAVGRSWRIVRAAAVDTVERFSADCAEPARCDLAALLGPSLPQKALVTMRLYATGGDVYRPRPNPLHHLGA</sequence>
<feature type="compositionally biased region" description="Basic and acidic residues" evidence="3">
    <location>
        <begin position="7"/>
        <end position="23"/>
    </location>
</feature>
<dbReference type="InParanoid" id="A0A2T0GYM9"/>
<dbReference type="RefSeq" id="WP_106112945.1">
    <property type="nucleotide sequence ID" value="NZ_PVSR01000005.1"/>
</dbReference>
<dbReference type="GO" id="GO:0016881">
    <property type="term" value="F:acid-amino acid ligase activity"/>
    <property type="evidence" value="ECO:0007669"/>
    <property type="project" value="UniProtKB-ARBA"/>
</dbReference>
<keyword evidence="7" id="KW-1185">Reference proteome</keyword>
<dbReference type="InterPro" id="IPR037455">
    <property type="entry name" value="LucA/IucC-like"/>
</dbReference>
<dbReference type="EMBL" id="PVSR01000005">
    <property type="protein sequence ID" value="PRW64190.1"/>
    <property type="molecule type" value="Genomic_DNA"/>
</dbReference>
<evidence type="ECO:0000259" key="5">
    <source>
        <dbReference type="Pfam" id="PF06276"/>
    </source>
</evidence>
<dbReference type="Gene3D" id="6.10.250.3370">
    <property type="match status" value="1"/>
</dbReference>
<evidence type="ECO:0000256" key="1">
    <source>
        <dbReference type="ARBA" id="ARBA00004924"/>
    </source>
</evidence>
<dbReference type="Pfam" id="PF04183">
    <property type="entry name" value="IucA_IucC"/>
    <property type="match status" value="1"/>
</dbReference>
<accession>A0A2T0GYM9</accession>
<comment type="caution">
    <text evidence="6">The sequence shown here is derived from an EMBL/GenBank/DDBJ whole genome shotgun (WGS) entry which is preliminary data.</text>
</comment>
<dbReference type="PANTHER" id="PTHR34384">
    <property type="entry name" value="L-2,3-DIAMINOPROPANOATE--CITRATE LIGASE"/>
    <property type="match status" value="1"/>
</dbReference>
<gene>
    <name evidence="6" type="ORF">CEP50_06010</name>
</gene>
<dbReference type="InterPro" id="IPR007310">
    <property type="entry name" value="Aerobactin_biosyn_IucA/IucC_N"/>
</dbReference>
<dbReference type="STRING" id="1050202.GCA_000384035_03021"/>
<evidence type="ECO:0000256" key="3">
    <source>
        <dbReference type="SAM" id="MobiDB-lite"/>
    </source>
</evidence>
<comment type="similarity">
    <text evidence="2">Belongs to the IucA/IucC family.</text>
</comment>
<evidence type="ECO:0000256" key="2">
    <source>
        <dbReference type="ARBA" id="ARBA00007832"/>
    </source>
</evidence>
<feature type="domain" description="Aerobactin siderophore biosynthesis IucA/IucC N-terminal" evidence="4">
    <location>
        <begin position="201"/>
        <end position="446"/>
    </location>
</feature>
<dbReference type="InterPro" id="IPR022770">
    <property type="entry name" value="IucA/IucC-like_C"/>
</dbReference>
<comment type="pathway">
    <text evidence="1">Siderophore biosynthesis.</text>
</comment>
<dbReference type="Gene3D" id="1.10.510.40">
    <property type="match status" value="1"/>
</dbReference>
<evidence type="ECO:0000259" key="4">
    <source>
        <dbReference type="Pfam" id="PF04183"/>
    </source>
</evidence>
<dbReference type="Proteomes" id="UP000239352">
    <property type="component" value="Unassembled WGS sequence"/>
</dbReference>
<dbReference type="Pfam" id="PF06276">
    <property type="entry name" value="FhuF"/>
    <property type="match status" value="1"/>
</dbReference>
<dbReference type="AlphaFoldDB" id="A0A2T0GYM9"/>
<organism evidence="6 7">
    <name type="scientific">Actinopolyspora mortivallis</name>
    <dbReference type="NCBI Taxonomy" id="33906"/>
    <lineage>
        <taxon>Bacteria</taxon>
        <taxon>Bacillati</taxon>
        <taxon>Actinomycetota</taxon>
        <taxon>Actinomycetes</taxon>
        <taxon>Actinopolysporales</taxon>
        <taxon>Actinopolysporaceae</taxon>
        <taxon>Actinopolyspora</taxon>
    </lineage>
</organism>